<reference evidence="7 9" key="1">
    <citation type="submission" date="2015-08" db="EMBL/GenBank/DDBJ databases">
        <title>Genomes of Isolates from Cabo Rojo, PR.</title>
        <authorList>
            <person name="Sanchez-Nieves R.L."/>
            <person name="Montalvo-Rodriguez R."/>
        </authorList>
    </citation>
    <scope>NUCLEOTIDE SEQUENCE [LARGE SCALE GENOMIC DNA]</scope>
    <source>
        <strain evidence="7 9">SL3</strain>
    </source>
</reference>
<evidence type="ECO:0000313" key="8">
    <source>
        <dbReference type="EMBL" id="NLV06553.1"/>
    </source>
</evidence>
<evidence type="ECO:0000256" key="1">
    <source>
        <dbReference type="ARBA" id="ARBA00004236"/>
    </source>
</evidence>
<dbReference type="Proteomes" id="UP000037729">
    <property type="component" value="Unassembled WGS sequence"/>
</dbReference>
<dbReference type="RefSeq" id="WP_053968235.1">
    <property type="nucleotide sequence ID" value="NZ_JAWJXX010000003.1"/>
</dbReference>
<keyword evidence="2" id="KW-1003">Cell membrane</keyword>
<protein>
    <submittedName>
        <fullName evidence="7">Glycosyl transferase</fullName>
    </submittedName>
    <submittedName>
        <fullName evidence="8">Glycosyltransferase</fullName>
    </submittedName>
</protein>
<evidence type="ECO:0000256" key="5">
    <source>
        <dbReference type="ARBA" id="ARBA00023136"/>
    </source>
</evidence>
<dbReference type="SUPFAM" id="SSF53448">
    <property type="entry name" value="Nucleotide-diphospho-sugar transferases"/>
    <property type="match status" value="1"/>
</dbReference>
<dbReference type="OrthoDB" id="46222at2157"/>
<organism evidence="7 9">
    <name type="scientific">Haloarcula rubripromontorii</name>
    <dbReference type="NCBI Taxonomy" id="1705562"/>
    <lineage>
        <taxon>Archaea</taxon>
        <taxon>Methanobacteriati</taxon>
        <taxon>Methanobacteriota</taxon>
        <taxon>Stenosarchaea group</taxon>
        <taxon>Halobacteria</taxon>
        <taxon>Halobacteriales</taxon>
        <taxon>Haloarculaceae</taxon>
        <taxon>Haloarcula</taxon>
    </lineage>
</organism>
<evidence type="ECO:0000256" key="4">
    <source>
        <dbReference type="ARBA" id="ARBA00022679"/>
    </source>
</evidence>
<dbReference type="GO" id="GO:0016757">
    <property type="term" value="F:glycosyltransferase activity"/>
    <property type="evidence" value="ECO:0007669"/>
    <property type="project" value="UniProtKB-KW"/>
</dbReference>
<proteinExistence type="predicted"/>
<keyword evidence="9" id="KW-1185">Reference proteome</keyword>
<name>A0A0M9AK49_9EURY</name>
<evidence type="ECO:0000256" key="2">
    <source>
        <dbReference type="ARBA" id="ARBA00022475"/>
    </source>
</evidence>
<dbReference type="AlphaFoldDB" id="A0A0M9AK49"/>
<dbReference type="GO" id="GO:0005886">
    <property type="term" value="C:plasma membrane"/>
    <property type="evidence" value="ECO:0007669"/>
    <property type="project" value="UniProtKB-SubCell"/>
</dbReference>
<accession>A0A0M9AK49</accession>
<dbReference type="STRING" id="1705562.AMS69_11660"/>
<evidence type="ECO:0000313" key="7">
    <source>
        <dbReference type="EMBL" id="KOX93098.1"/>
    </source>
</evidence>
<keyword evidence="5" id="KW-0472">Membrane</keyword>
<dbReference type="EMBL" id="LIUF01000003">
    <property type="protein sequence ID" value="KOX93098.1"/>
    <property type="molecule type" value="Genomic_DNA"/>
</dbReference>
<dbReference type="PANTHER" id="PTHR43646">
    <property type="entry name" value="GLYCOSYLTRANSFERASE"/>
    <property type="match status" value="1"/>
</dbReference>
<evidence type="ECO:0000256" key="3">
    <source>
        <dbReference type="ARBA" id="ARBA00022676"/>
    </source>
</evidence>
<dbReference type="InterPro" id="IPR029044">
    <property type="entry name" value="Nucleotide-diphossugar_trans"/>
</dbReference>
<dbReference type="PATRIC" id="fig|1705562.3.peg.518"/>
<comment type="subcellular location">
    <subcellularLocation>
        <location evidence="1">Cell membrane</location>
    </subcellularLocation>
</comment>
<keyword evidence="3" id="KW-0328">Glycosyltransferase</keyword>
<gene>
    <name evidence="7" type="ORF">AMS69_11660</name>
    <name evidence="8" type="ORF">GOC83_10485</name>
</gene>
<feature type="domain" description="Glycosyltransferase 2-like" evidence="6">
    <location>
        <begin position="5"/>
        <end position="124"/>
    </location>
</feature>
<dbReference type="Gene3D" id="3.90.550.10">
    <property type="entry name" value="Spore Coat Polysaccharide Biosynthesis Protein SpsA, Chain A"/>
    <property type="match status" value="1"/>
</dbReference>
<dbReference type="Pfam" id="PF00535">
    <property type="entry name" value="Glycos_transf_2"/>
    <property type="match status" value="1"/>
</dbReference>
<comment type="caution">
    <text evidence="7">The sequence shown here is derived from an EMBL/GenBank/DDBJ whole genome shotgun (WGS) entry which is preliminary data.</text>
</comment>
<dbReference type="InterPro" id="IPR001173">
    <property type="entry name" value="Glyco_trans_2-like"/>
</dbReference>
<reference evidence="8" key="2">
    <citation type="submission" date="2019-12" db="EMBL/GenBank/DDBJ databases">
        <title>The whole-genome sequencing of Haloarcula japonica strain pws8.</title>
        <authorList>
            <person name="Verma D.K."/>
            <person name="Gopal K."/>
            <person name="Prasad E.S."/>
        </authorList>
    </citation>
    <scope>NUCLEOTIDE SEQUENCE</scope>
    <source>
        <strain evidence="8">Pws8</strain>
    </source>
</reference>
<dbReference type="EMBL" id="WOWB01000001">
    <property type="protein sequence ID" value="NLV06553.1"/>
    <property type="molecule type" value="Genomic_DNA"/>
</dbReference>
<dbReference type="PANTHER" id="PTHR43646:SF2">
    <property type="entry name" value="GLYCOSYLTRANSFERASE 2-LIKE DOMAIN-CONTAINING PROTEIN"/>
    <property type="match status" value="1"/>
</dbReference>
<keyword evidence="4 7" id="KW-0808">Transferase</keyword>
<dbReference type="Proteomes" id="UP000610611">
    <property type="component" value="Unassembled WGS sequence"/>
</dbReference>
<sequence>MDAAVIVPAYNEAESLARCLAPFESQPVELVVVVGGDDGTEQVARDTPFVDTVVRCDEGGAGIARNRGAKAATAPILLFTDADTVVPDDWVRLHLRHYADDAVVGVGGPARPLEDSLKHRVLFKLLSDYWYRVSWPLGFVQQPGFNCSFRADAFEAAGGFDEDIPFMEDTELSLRMKDHGRIVYDADSCVATSARREADEGYLSLFAKYVRGYANHYILRREFDADYF</sequence>
<evidence type="ECO:0000313" key="9">
    <source>
        <dbReference type="Proteomes" id="UP000037729"/>
    </source>
</evidence>
<evidence type="ECO:0000259" key="6">
    <source>
        <dbReference type="Pfam" id="PF00535"/>
    </source>
</evidence>